<dbReference type="InterPro" id="IPR013656">
    <property type="entry name" value="PAS_4"/>
</dbReference>
<gene>
    <name evidence="5" type="ORF">Apa02nite_042410</name>
</gene>
<evidence type="ECO:0000259" key="4">
    <source>
        <dbReference type="PROSITE" id="PS50111"/>
    </source>
</evidence>
<dbReference type="SUPFAM" id="SSF58104">
    <property type="entry name" value="Methyl-accepting chemotaxis protein (MCP) signaling domain"/>
    <property type="match status" value="1"/>
</dbReference>
<feature type="domain" description="Methyl-accepting transducer" evidence="4">
    <location>
        <begin position="169"/>
        <end position="383"/>
    </location>
</feature>
<dbReference type="PANTHER" id="PTHR43531:SF11">
    <property type="entry name" value="METHYL-ACCEPTING CHEMOTAXIS PROTEIN 3"/>
    <property type="match status" value="1"/>
</dbReference>
<dbReference type="InterPro" id="IPR004090">
    <property type="entry name" value="Chemotax_Me-accpt_rcpt"/>
</dbReference>
<comment type="caution">
    <text evidence="5">The sequence shown here is derived from an EMBL/GenBank/DDBJ whole genome shotgun (WGS) entry which is preliminary data.</text>
</comment>
<dbReference type="PRINTS" id="PR00260">
    <property type="entry name" value="CHEMTRNSDUCR"/>
</dbReference>
<dbReference type="Gene3D" id="1.10.287.950">
    <property type="entry name" value="Methyl-accepting chemotaxis protein"/>
    <property type="match status" value="1"/>
</dbReference>
<dbReference type="Proteomes" id="UP000624709">
    <property type="component" value="Unassembled WGS sequence"/>
</dbReference>
<dbReference type="InterPro" id="IPR035965">
    <property type="entry name" value="PAS-like_dom_sf"/>
</dbReference>
<dbReference type="InterPro" id="IPR051310">
    <property type="entry name" value="MCP_chemotaxis"/>
</dbReference>
<dbReference type="PANTHER" id="PTHR43531">
    <property type="entry name" value="PROTEIN ICFG"/>
    <property type="match status" value="1"/>
</dbReference>
<keyword evidence="3" id="KW-0807">Transducer</keyword>
<evidence type="ECO:0000313" key="5">
    <source>
        <dbReference type="EMBL" id="GIE68133.1"/>
    </source>
</evidence>
<comment type="similarity">
    <text evidence="2">Belongs to the methyl-accepting chemotaxis (MCP) protein family.</text>
</comment>
<dbReference type="Gene3D" id="3.30.450.20">
    <property type="entry name" value="PAS domain"/>
    <property type="match status" value="1"/>
</dbReference>
<dbReference type="InterPro" id="IPR000014">
    <property type="entry name" value="PAS"/>
</dbReference>
<dbReference type="PROSITE" id="PS50111">
    <property type="entry name" value="CHEMOTAXIS_TRANSDUC_2"/>
    <property type="match status" value="1"/>
</dbReference>
<evidence type="ECO:0000256" key="1">
    <source>
        <dbReference type="ARBA" id="ARBA00022500"/>
    </source>
</evidence>
<dbReference type="Pfam" id="PF08448">
    <property type="entry name" value="PAS_4"/>
    <property type="match status" value="1"/>
</dbReference>
<evidence type="ECO:0000313" key="6">
    <source>
        <dbReference type="Proteomes" id="UP000624709"/>
    </source>
</evidence>
<keyword evidence="1" id="KW-0145">Chemotaxis</keyword>
<protein>
    <recommendedName>
        <fullName evidence="4">Methyl-accepting transducer domain-containing protein</fullName>
    </recommendedName>
</protein>
<dbReference type="CDD" id="cd00130">
    <property type="entry name" value="PAS"/>
    <property type="match status" value="1"/>
</dbReference>
<dbReference type="Pfam" id="PF00015">
    <property type="entry name" value="MCPsignal"/>
    <property type="match status" value="1"/>
</dbReference>
<proteinExistence type="inferred from homology"/>
<keyword evidence="6" id="KW-1185">Reference proteome</keyword>
<evidence type="ECO:0000256" key="2">
    <source>
        <dbReference type="ARBA" id="ARBA00029447"/>
    </source>
</evidence>
<dbReference type="SMART" id="SM00283">
    <property type="entry name" value="MA"/>
    <property type="match status" value="1"/>
</dbReference>
<reference evidence="5 6" key="1">
    <citation type="submission" date="2021-01" db="EMBL/GenBank/DDBJ databases">
        <title>Whole genome shotgun sequence of Actinoplanes palleronii NBRC 14916.</title>
        <authorList>
            <person name="Komaki H."/>
            <person name="Tamura T."/>
        </authorList>
    </citation>
    <scope>NUCLEOTIDE SEQUENCE [LARGE SCALE GENOMIC DNA]</scope>
    <source>
        <strain evidence="5 6">NBRC 14916</strain>
    </source>
</reference>
<sequence length="383" mass="40174">MPGRRPDIGAQNLKFPPEIEGYRMITLLSRTSNNGRKNARAATDPAAAGSLAGIGARHILDSAQGNIFVADLELTIVYANPKALQTLRQVGPEIERVFGVRIADILNGSIHRFHKDPGRIDRILTDPAFQPRDAAFTFGTITLDTHINQVKDDRGAVIGYVVAWEDVTARTAAEESSRALTGQLGDTLAKTGDASASLHSVASAMEQLTASVTEIARSEGEAAEVVVDAVAAIDSATSTMERLTEASGRIDEVVSTISQIARQTNLLALNATIEAARAGSAGKGFAVVAGEVKDLSSATQTATRRIGELIANVQALSSLAGEEIAKIAGIVDAVRDNQSSVAAAVEEQTATNGEITRNLTEAADKVHAVTDDLATFLNAAAQK</sequence>
<name>A0ABQ4BBU9_9ACTN</name>
<organism evidence="5 6">
    <name type="scientific">Actinoplanes palleronii</name>
    <dbReference type="NCBI Taxonomy" id="113570"/>
    <lineage>
        <taxon>Bacteria</taxon>
        <taxon>Bacillati</taxon>
        <taxon>Actinomycetota</taxon>
        <taxon>Actinomycetes</taxon>
        <taxon>Micromonosporales</taxon>
        <taxon>Micromonosporaceae</taxon>
        <taxon>Actinoplanes</taxon>
    </lineage>
</organism>
<dbReference type="SUPFAM" id="SSF55785">
    <property type="entry name" value="PYP-like sensor domain (PAS domain)"/>
    <property type="match status" value="1"/>
</dbReference>
<dbReference type="InterPro" id="IPR004089">
    <property type="entry name" value="MCPsignal_dom"/>
</dbReference>
<accession>A0ABQ4BBU9</accession>
<dbReference type="EMBL" id="BOMS01000057">
    <property type="protein sequence ID" value="GIE68133.1"/>
    <property type="molecule type" value="Genomic_DNA"/>
</dbReference>
<evidence type="ECO:0000256" key="3">
    <source>
        <dbReference type="PROSITE-ProRule" id="PRU00284"/>
    </source>
</evidence>